<accession>A0A9P8L2B4</accession>
<comment type="caution">
    <text evidence="1">The sequence shown here is derived from an EMBL/GenBank/DDBJ whole genome shotgun (WGS) entry which is preliminary data.</text>
</comment>
<dbReference type="EMBL" id="JAGHQL010000162">
    <property type="protein sequence ID" value="KAH0537112.1"/>
    <property type="molecule type" value="Genomic_DNA"/>
</dbReference>
<name>A0A9P8L2B4_9PEZI</name>
<gene>
    <name evidence="1" type="ORF">FGG08_006073</name>
</gene>
<evidence type="ECO:0000313" key="1">
    <source>
        <dbReference type="EMBL" id="KAH0537112.1"/>
    </source>
</evidence>
<dbReference type="OrthoDB" id="2967263at2759"/>
<reference evidence="1" key="1">
    <citation type="submission" date="2021-03" db="EMBL/GenBank/DDBJ databases">
        <title>Comparative genomics and phylogenomic investigation of the class Geoglossomycetes provide insights into ecological specialization and systematics.</title>
        <authorList>
            <person name="Melie T."/>
            <person name="Pirro S."/>
            <person name="Miller A.N."/>
            <person name="Quandt A."/>
        </authorList>
    </citation>
    <scope>NUCLEOTIDE SEQUENCE</scope>
    <source>
        <strain evidence="1">GBOQ0MN5Z8</strain>
    </source>
</reference>
<proteinExistence type="predicted"/>
<evidence type="ECO:0008006" key="3">
    <source>
        <dbReference type="Google" id="ProtNLM"/>
    </source>
</evidence>
<dbReference type="AlphaFoldDB" id="A0A9P8L2B4"/>
<evidence type="ECO:0000313" key="2">
    <source>
        <dbReference type="Proteomes" id="UP000698800"/>
    </source>
</evidence>
<protein>
    <recommendedName>
        <fullName evidence="3">RNA ligase/cyclic nucleotide phosphodiesterase</fullName>
    </recommendedName>
</protein>
<sequence>MPSTLLCSTGVFEDLSGTGPSKTGNPYDALIEACHNDSMQIQARYNIHRTTRNSQQKTKLLDASFPGVTPDVILQKLENSDIEPEYTDPRNCLVFWARPPKKIRDLIGEIQKELQEVSPNLWLMPLQNLHMTTLEIAYSRTLQEIQDLVDVMGLRVSIITDYTFSHRARLVKPMLSYDDAAIALSFLPAADEASGSKRLLGDDDYTYHHLRRDLYDLSQGAGVTIESRYTIPSSHLTIGRFTNATDFSLVARGSESLIPDPEKMKLWVEKIEHINQWLQDEYWPSGGETPTKEGGEWIVGEEKGLDCRVGALWYGGGETIRLGQGF</sequence>
<dbReference type="SUPFAM" id="SSF55144">
    <property type="entry name" value="LigT-like"/>
    <property type="match status" value="1"/>
</dbReference>
<organism evidence="1 2">
    <name type="scientific">Glutinoglossum americanum</name>
    <dbReference type="NCBI Taxonomy" id="1670608"/>
    <lineage>
        <taxon>Eukaryota</taxon>
        <taxon>Fungi</taxon>
        <taxon>Dikarya</taxon>
        <taxon>Ascomycota</taxon>
        <taxon>Pezizomycotina</taxon>
        <taxon>Geoglossomycetes</taxon>
        <taxon>Geoglossales</taxon>
        <taxon>Geoglossaceae</taxon>
        <taxon>Glutinoglossum</taxon>
    </lineage>
</organism>
<dbReference type="Proteomes" id="UP000698800">
    <property type="component" value="Unassembled WGS sequence"/>
</dbReference>
<dbReference type="InterPro" id="IPR009097">
    <property type="entry name" value="Cyclic_Pdiesterase"/>
</dbReference>
<keyword evidence="2" id="KW-1185">Reference proteome</keyword>